<evidence type="ECO:0008006" key="3">
    <source>
        <dbReference type="Google" id="ProtNLM"/>
    </source>
</evidence>
<keyword evidence="2" id="KW-1185">Reference proteome</keyword>
<accession>A0A8B4RXG9</accession>
<protein>
    <recommendedName>
        <fullName evidence="3">Flagellar motor switch protein FliN-like C-terminal domain-containing protein</fullName>
    </recommendedName>
</protein>
<reference evidence="1 2" key="1">
    <citation type="submission" date="2018-06" db="EMBL/GenBank/DDBJ databases">
        <authorList>
            <consortium name="Pathogen Informatics"/>
            <person name="Doyle S."/>
        </authorList>
    </citation>
    <scope>NUCLEOTIDE SEQUENCE [LARGE SCALE GENOMIC DNA]</scope>
    <source>
        <strain evidence="1 2">NCTC10698</strain>
    </source>
</reference>
<sequence>MLGRPVQAFDQLAALLARQVETQMQQTGHRPVAMRIEHAHFTPLRAAAPAQTQITLTRATVQAHMAARYGFTQDDMTPTSDDQPTSPTEQRIATALHDAVHHATQATLMPAATTQPLITASTWQWQAQIQVADSAWQPLNIALDTACCQALEQQVLQLRRTRPTPTPATPKPAAPLHIQLTARLLEKTVSTADVQTLRTGSVLPIALGATTVLLNGEALLAATVTEHQGKLHLTAFETLE</sequence>
<proteinExistence type="predicted"/>
<dbReference type="Proteomes" id="UP000255070">
    <property type="component" value="Unassembled WGS sequence"/>
</dbReference>
<organism evidence="1 2">
    <name type="scientific">Comamonas testosteroni</name>
    <name type="common">Pseudomonas testosteroni</name>
    <dbReference type="NCBI Taxonomy" id="285"/>
    <lineage>
        <taxon>Bacteria</taxon>
        <taxon>Pseudomonadati</taxon>
        <taxon>Pseudomonadota</taxon>
        <taxon>Betaproteobacteria</taxon>
        <taxon>Burkholderiales</taxon>
        <taxon>Comamonadaceae</taxon>
        <taxon>Comamonas</taxon>
    </lineage>
</organism>
<gene>
    <name evidence="1" type="ORF">NCTC10698_00210</name>
</gene>
<dbReference type="EMBL" id="UFXL01000001">
    <property type="protein sequence ID" value="SUY73534.1"/>
    <property type="molecule type" value="Genomic_DNA"/>
</dbReference>
<name>A0A8B4RXG9_COMTE</name>
<dbReference type="AlphaFoldDB" id="A0A8B4RXG9"/>
<evidence type="ECO:0000313" key="1">
    <source>
        <dbReference type="EMBL" id="SUY73534.1"/>
    </source>
</evidence>
<comment type="caution">
    <text evidence="1">The sequence shown here is derived from an EMBL/GenBank/DDBJ whole genome shotgun (WGS) entry which is preliminary data.</text>
</comment>
<evidence type="ECO:0000313" key="2">
    <source>
        <dbReference type="Proteomes" id="UP000255070"/>
    </source>
</evidence>